<dbReference type="PANTHER" id="PTHR31213">
    <property type="entry name" value="OS08G0374000 PROTEIN-RELATED"/>
    <property type="match status" value="1"/>
</dbReference>
<evidence type="ECO:0008006" key="11">
    <source>
        <dbReference type="Google" id="ProtNLM"/>
    </source>
</evidence>
<dbReference type="PRINTS" id="PR00634">
    <property type="entry name" value="BETALLERGEN"/>
</dbReference>
<dbReference type="AlphaFoldDB" id="A0A6G1BNI2"/>
<protein>
    <recommendedName>
        <fullName evidence="11">Bet v I/Major latex protein domain-containing protein</fullName>
    </recommendedName>
</protein>
<evidence type="ECO:0000256" key="1">
    <source>
        <dbReference type="ARBA" id="ARBA00004123"/>
    </source>
</evidence>
<dbReference type="InterPro" id="IPR019587">
    <property type="entry name" value="Polyketide_cyclase/dehydratase"/>
</dbReference>
<evidence type="ECO:0000256" key="2">
    <source>
        <dbReference type="ARBA" id="ARBA00004496"/>
    </source>
</evidence>
<evidence type="ECO:0000313" key="9">
    <source>
        <dbReference type="EMBL" id="KAF0889324.1"/>
    </source>
</evidence>
<dbReference type="GO" id="GO:0005634">
    <property type="term" value="C:nucleus"/>
    <property type="evidence" value="ECO:0007669"/>
    <property type="project" value="UniProtKB-SubCell"/>
</dbReference>
<comment type="caution">
    <text evidence="9">The sequence shown here is derived from an EMBL/GenBank/DDBJ whole genome shotgun (WGS) entry which is preliminary data.</text>
</comment>
<dbReference type="Pfam" id="PF10604">
    <property type="entry name" value="Polyketide_cyc2"/>
    <property type="match status" value="1"/>
</dbReference>
<dbReference type="GO" id="GO:0038023">
    <property type="term" value="F:signaling receptor activity"/>
    <property type="evidence" value="ECO:0007669"/>
    <property type="project" value="InterPro"/>
</dbReference>
<sequence>MAPISISDERTVALPAERVWKVFLDPSAMPKVCAGFIDAVEVKGDGGPGTVRTMKVNPAVKGGGLFKSHVVACDNSARVIKLEVLDVPDGSKVGKLKSHLTEAKIEAAGVGTSVAKLKVDYELEDGSSLSPEKEKIILNSYFDLLKMVEDYLVAHPTEYA</sequence>
<dbReference type="Proteomes" id="UP000479710">
    <property type="component" value="Unassembled WGS sequence"/>
</dbReference>
<keyword evidence="5" id="KW-0938">Abscisic acid signaling pathway</keyword>
<dbReference type="PANTHER" id="PTHR31213:SF168">
    <property type="entry name" value="OS12G0555100 PROTEIN"/>
    <property type="match status" value="1"/>
</dbReference>
<dbReference type="FunFam" id="3.30.530.20:FF:000030">
    <property type="entry name" value="Pathogenesis-related protein 10"/>
    <property type="match status" value="1"/>
</dbReference>
<organism evidence="9 10">
    <name type="scientific">Oryza meyeriana var. granulata</name>
    <dbReference type="NCBI Taxonomy" id="110450"/>
    <lineage>
        <taxon>Eukaryota</taxon>
        <taxon>Viridiplantae</taxon>
        <taxon>Streptophyta</taxon>
        <taxon>Embryophyta</taxon>
        <taxon>Tracheophyta</taxon>
        <taxon>Spermatophyta</taxon>
        <taxon>Magnoliopsida</taxon>
        <taxon>Liliopsida</taxon>
        <taxon>Poales</taxon>
        <taxon>Poaceae</taxon>
        <taxon>BOP clade</taxon>
        <taxon>Oryzoideae</taxon>
        <taxon>Oryzeae</taxon>
        <taxon>Oryzinae</taxon>
        <taxon>Oryza</taxon>
        <taxon>Oryza meyeriana</taxon>
    </lineage>
</organism>
<comment type="similarity">
    <text evidence="3">Belongs to the PYR/PYL/RCAR abscisic acid intracellular receptor family.</text>
</comment>
<keyword evidence="6" id="KW-0675">Receptor</keyword>
<name>A0A6G1BNI2_9ORYZ</name>
<comment type="subcellular location">
    <subcellularLocation>
        <location evidence="2">Cytoplasm</location>
    </subcellularLocation>
    <subcellularLocation>
        <location evidence="1">Nucleus</location>
    </subcellularLocation>
</comment>
<evidence type="ECO:0000256" key="6">
    <source>
        <dbReference type="ARBA" id="ARBA00023170"/>
    </source>
</evidence>
<dbReference type="GO" id="GO:0004864">
    <property type="term" value="F:protein phosphatase inhibitor activity"/>
    <property type="evidence" value="ECO:0007669"/>
    <property type="project" value="UniProtKB-KW"/>
</dbReference>
<keyword evidence="7" id="KW-0539">Nucleus</keyword>
<dbReference type="InterPro" id="IPR050279">
    <property type="entry name" value="Plant_def-hormone_signal"/>
</dbReference>
<reference evidence="9 10" key="1">
    <citation type="submission" date="2019-11" db="EMBL/GenBank/DDBJ databases">
        <title>Whole genome sequence of Oryza granulata.</title>
        <authorList>
            <person name="Li W."/>
        </authorList>
    </citation>
    <scope>NUCLEOTIDE SEQUENCE [LARGE SCALE GENOMIC DNA]</scope>
    <source>
        <strain evidence="10">cv. Menghai</strain>
        <tissue evidence="9">Leaf</tissue>
    </source>
</reference>
<keyword evidence="8" id="KW-0650">Protein phosphatase inhibitor</keyword>
<dbReference type="InterPro" id="IPR023393">
    <property type="entry name" value="START-like_dom_sf"/>
</dbReference>
<dbReference type="Gene3D" id="3.30.530.20">
    <property type="match status" value="1"/>
</dbReference>
<accession>A0A6G1BNI2</accession>
<dbReference type="GO" id="GO:0009738">
    <property type="term" value="P:abscisic acid-activated signaling pathway"/>
    <property type="evidence" value="ECO:0007669"/>
    <property type="project" value="UniProtKB-KW"/>
</dbReference>
<dbReference type="GO" id="GO:0005737">
    <property type="term" value="C:cytoplasm"/>
    <property type="evidence" value="ECO:0007669"/>
    <property type="project" value="UniProtKB-SubCell"/>
</dbReference>
<evidence type="ECO:0000256" key="7">
    <source>
        <dbReference type="ARBA" id="ARBA00023242"/>
    </source>
</evidence>
<evidence type="ECO:0000256" key="4">
    <source>
        <dbReference type="ARBA" id="ARBA00022490"/>
    </source>
</evidence>
<dbReference type="InterPro" id="IPR024949">
    <property type="entry name" value="Bet_v_I_allergen"/>
</dbReference>
<gene>
    <name evidence="9" type="ORF">E2562_022872</name>
</gene>
<dbReference type="EMBL" id="SPHZ02000012">
    <property type="protein sequence ID" value="KAF0889324.1"/>
    <property type="molecule type" value="Genomic_DNA"/>
</dbReference>
<dbReference type="SUPFAM" id="SSF55961">
    <property type="entry name" value="Bet v1-like"/>
    <property type="match status" value="1"/>
</dbReference>
<evidence type="ECO:0000256" key="3">
    <source>
        <dbReference type="ARBA" id="ARBA00008594"/>
    </source>
</evidence>
<evidence type="ECO:0000256" key="5">
    <source>
        <dbReference type="ARBA" id="ARBA00022682"/>
    </source>
</evidence>
<dbReference type="CDD" id="cd07816">
    <property type="entry name" value="Bet_v1-like"/>
    <property type="match status" value="1"/>
</dbReference>
<dbReference type="OrthoDB" id="631900at2759"/>
<evidence type="ECO:0000313" key="10">
    <source>
        <dbReference type="Proteomes" id="UP000479710"/>
    </source>
</evidence>
<dbReference type="GO" id="GO:0010427">
    <property type="term" value="F:abscisic acid binding"/>
    <property type="evidence" value="ECO:0007669"/>
    <property type="project" value="InterPro"/>
</dbReference>
<keyword evidence="10" id="KW-1185">Reference proteome</keyword>
<keyword evidence="4" id="KW-0963">Cytoplasm</keyword>
<proteinExistence type="inferred from homology"/>
<evidence type="ECO:0000256" key="8">
    <source>
        <dbReference type="ARBA" id="ARBA00023272"/>
    </source>
</evidence>